<dbReference type="Gene3D" id="3.30.200.20">
    <property type="entry name" value="Phosphorylase Kinase, domain 1"/>
    <property type="match status" value="1"/>
</dbReference>
<evidence type="ECO:0000313" key="13">
    <source>
        <dbReference type="EMBL" id="CAI3982402.1"/>
    </source>
</evidence>
<dbReference type="OrthoDB" id="3967at2759"/>
<evidence type="ECO:0000256" key="3">
    <source>
        <dbReference type="ARBA" id="ARBA00022679"/>
    </source>
</evidence>
<feature type="compositionally biased region" description="Basic and acidic residues" evidence="10">
    <location>
        <begin position="2411"/>
        <end position="2435"/>
    </location>
</feature>
<feature type="compositionally biased region" description="Polar residues" evidence="10">
    <location>
        <begin position="785"/>
        <end position="800"/>
    </location>
</feature>
<feature type="compositionally biased region" description="Acidic residues" evidence="10">
    <location>
        <begin position="38"/>
        <end position="51"/>
    </location>
</feature>
<feature type="domain" description="Protein kinase" evidence="12">
    <location>
        <begin position="2592"/>
        <end position="2916"/>
    </location>
</feature>
<dbReference type="FunFam" id="1.10.510.10:FF:000078">
    <property type="entry name" value="Serine/threonine-protein kinase PRP4 homolog"/>
    <property type="match status" value="1"/>
</dbReference>
<feature type="compositionally biased region" description="Basic and acidic residues" evidence="10">
    <location>
        <begin position="2391"/>
        <end position="2402"/>
    </location>
</feature>
<evidence type="ECO:0000256" key="7">
    <source>
        <dbReference type="ARBA" id="ARBA00023172"/>
    </source>
</evidence>
<feature type="region of interest" description="Disordered" evidence="10">
    <location>
        <begin position="1"/>
        <end position="52"/>
    </location>
</feature>
<dbReference type="PROSITE" id="PS00108">
    <property type="entry name" value="PROTEIN_KINASE_ST"/>
    <property type="match status" value="1"/>
</dbReference>
<dbReference type="PROSITE" id="PS50011">
    <property type="entry name" value="PROTEIN_KINASE_DOM"/>
    <property type="match status" value="1"/>
</dbReference>
<dbReference type="InterPro" id="IPR050494">
    <property type="entry name" value="Ser_Thr_dual-spec_kinase"/>
</dbReference>
<feature type="compositionally biased region" description="Acidic residues" evidence="10">
    <location>
        <begin position="2439"/>
        <end position="2454"/>
    </location>
</feature>
<dbReference type="PANTHER" id="PTHR24058:SF103">
    <property type="entry name" value="SERINE_THREONINE-PROTEIN KINASE PRP4 HOMOLOG"/>
    <property type="match status" value="1"/>
</dbReference>
<feature type="compositionally biased region" description="Basic and acidic residues" evidence="10">
    <location>
        <begin position="2356"/>
        <end position="2383"/>
    </location>
</feature>
<evidence type="ECO:0000256" key="8">
    <source>
        <dbReference type="ARBA" id="ARBA00023596"/>
    </source>
</evidence>
<evidence type="ECO:0000256" key="9">
    <source>
        <dbReference type="PROSITE-ProRule" id="PRU10141"/>
    </source>
</evidence>
<gene>
    <name evidence="13" type="ORF">C1SCF055_LOCUS10101</name>
</gene>
<comment type="similarity">
    <text evidence="8">Belongs to the protein kinase superfamily. CMGC Ser/Thr protein kinase family.</text>
</comment>
<feature type="transmembrane region" description="Helical" evidence="11">
    <location>
        <begin position="1936"/>
        <end position="1957"/>
    </location>
</feature>
<dbReference type="EC" id="2.7.11.1" evidence="1"/>
<dbReference type="GO" id="GO:0005524">
    <property type="term" value="F:ATP binding"/>
    <property type="evidence" value="ECO:0007669"/>
    <property type="project" value="UniProtKB-UniRule"/>
</dbReference>
<keyword evidence="5" id="KW-0418">Kinase</keyword>
<organism evidence="13">
    <name type="scientific">Cladocopium goreaui</name>
    <dbReference type="NCBI Taxonomy" id="2562237"/>
    <lineage>
        <taxon>Eukaryota</taxon>
        <taxon>Sar</taxon>
        <taxon>Alveolata</taxon>
        <taxon>Dinophyceae</taxon>
        <taxon>Suessiales</taxon>
        <taxon>Symbiodiniaceae</taxon>
        <taxon>Cladocopium</taxon>
    </lineage>
</organism>
<keyword evidence="11" id="KW-1133">Transmembrane helix</keyword>
<keyword evidence="4 9" id="KW-0547">Nucleotide-binding</keyword>
<feature type="compositionally biased region" description="Basic and acidic residues" evidence="10">
    <location>
        <begin position="2455"/>
        <end position="2481"/>
    </location>
</feature>
<dbReference type="Proteomes" id="UP001152797">
    <property type="component" value="Unassembled WGS sequence"/>
</dbReference>
<evidence type="ECO:0000256" key="5">
    <source>
        <dbReference type="ARBA" id="ARBA00022777"/>
    </source>
</evidence>
<evidence type="ECO:0000313" key="14">
    <source>
        <dbReference type="EMBL" id="CAL4769714.1"/>
    </source>
</evidence>
<dbReference type="PANTHER" id="PTHR24058">
    <property type="entry name" value="DUAL SPECIFICITY PROTEIN KINASE"/>
    <property type="match status" value="1"/>
</dbReference>
<dbReference type="EMBL" id="CAMXCT030000713">
    <property type="protein sequence ID" value="CAL4769714.1"/>
    <property type="molecule type" value="Genomic_DNA"/>
</dbReference>
<evidence type="ECO:0000259" key="12">
    <source>
        <dbReference type="PROSITE" id="PS50011"/>
    </source>
</evidence>
<feature type="region of interest" description="Disordered" evidence="10">
    <location>
        <begin position="466"/>
        <end position="510"/>
    </location>
</feature>
<name>A0A9P1FQ62_9DINO</name>
<dbReference type="Pfam" id="PF00069">
    <property type="entry name" value="Pkinase"/>
    <property type="match status" value="1"/>
</dbReference>
<proteinExistence type="inferred from homology"/>
<evidence type="ECO:0000256" key="6">
    <source>
        <dbReference type="ARBA" id="ARBA00022840"/>
    </source>
</evidence>
<evidence type="ECO:0000256" key="10">
    <source>
        <dbReference type="SAM" id="MobiDB-lite"/>
    </source>
</evidence>
<dbReference type="InterPro" id="IPR013762">
    <property type="entry name" value="Integrase-like_cat_sf"/>
</dbReference>
<keyword evidence="11" id="KW-0812">Transmembrane</keyword>
<dbReference type="InterPro" id="IPR011010">
    <property type="entry name" value="DNA_brk_join_enz"/>
</dbReference>
<accession>A0A9P1FQ62</accession>
<feature type="compositionally biased region" description="Basic and acidic residues" evidence="10">
    <location>
        <begin position="2975"/>
        <end position="3002"/>
    </location>
</feature>
<reference evidence="14 15" key="2">
    <citation type="submission" date="2024-05" db="EMBL/GenBank/DDBJ databases">
        <authorList>
            <person name="Chen Y."/>
            <person name="Shah S."/>
            <person name="Dougan E. K."/>
            <person name="Thang M."/>
            <person name="Chan C."/>
        </authorList>
    </citation>
    <scope>NUCLEOTIDE SEQUENCE [LARGE SCALE GENOMIC DNA]</scope>
</reference>
<dbReference type="EMBL" id="CAMXCT010000713">
    <property type="protein sequence ID" value="CAI3982402.1"/>
    <property type="molecule type" value="Genomic_DNA"/>
</dbReference>
<dbReference type="InterPro" id="IPR017441">
    <property type="entry name" value="Protein_kinase_ATP_BS"/>
</dbReference>
<dbReference type="SUPFAM" id="SSF56112">
    <property type="entry name" value="Protein kinase-like (PK-like)"/>
    <property type="match status" value="1"/>
</dbReference>
<keyword evidence="7" id="KW-0233">DNA recombination</keyword>
<dbReference type="Gene3D" id="1.10.443.10">
    <property type="entry name" value="Intergrase catalytic core"/>
    <property type="match status" value="1"/>
</dbReference>
<comment type="caution">
    <text evidence="13">The sequence shown here is derived from an EMBL/GenBank/DDBJ whole genome shotgun (WGS) entry which is preliminary data.</text>
</comment>
<keyword evidence="3" id="KW-0808">Transferase</keyword>
<feature type="compositionally biased region" description="Basic and acidic residues" evidence="10">
    <location>
        <begin position="2497"/>
        <end position="2511"/>
    </location>
</feature>
<feature type="compositionally biased region" description="Polar residues" evidence="10">
    <location>
        <begin position="546"/>
        <end position="555"/>
    </location>
</feature>
<dbReference type="EMBL" id="CAMXCT020000713">
    <property type="protein sequence ID" value="CAL1135777.1"/>
    <property type="molecule type" value="Genomic_DNA"/>
</dbReference>
<feature type="region of interest" description="Disordered" evidence="10">
    <location>
        <begin position="785"/>
        <end position="820"/>
    </location>
</feature>
<dbReference type="GO" id="GO:0004674">
    <property type="term" value="F:protein serine/threonine kinase activity"/>
    <property type="evidence" value="ECO:0007669"/>
    <property type="project" value="UniProtKB-KW"/>
</dbReference>
<feature type="compositionally biased region" description="Basic and acidic residues" evidence="10">
    <location>
        <begin position="2955"/>
        <end position="2966"/>
    </location>
</feature>
<dbReference type="SUPFAM" id="SSF56349">
    <property type="entry name" value="DNA breaking-rejoining enzymes"/>
    <property type="match status" value="1"/>
</dbReference>
<feature type="compositionally biased region" description="Basic and acidic residues" evidence="10">
    <location>
        <begin position="21"/>
        <end position="30"/>
    </location>
</feature>
<dbReference type="InterPro" id="IPR000719">
    <property type="entry name" value="Prot_kinase_dom"/>
</dbReference>
<protein>
    <recommendedName>
        <fullName evidence="1">non-specific serine/threonine protein kinase</fullName>
        <ecNumber evidence="1">2.7.11.1</ecNumber>
    </recommendedName>
</protein>
<feature type="compositionally biased region" description="Acidic residues" evidence="10">
    <location>
        <begin position="466"/>
        <end position="478"/>
    </location>
</feature>
<evidence type="ECO:0000256" key="2">
    <source>
        <dbReference type="ARBA" id="ARBA00022527"/>
    </source>
</evidence>
<dbReference type="InterPro" id="IPR008271">
    <property type="entry name" value="Ser/Thr_kinase_AS"/>
</dbReference>
<feature type="binding site" evidence="9">
    <location>
        <position position="2621"/>
    </location>
    <ligand>
        <name>ATP</name>
        <dbReference type="ChEBI" id="CHEBI:30616"/>
    </ligand>
</feature>
<dbReference type="InterPro" id="IPR011009">
    <property type="entry name" value="Kinase-like_dom_sf"/>
</dbReference>
<keyword evidence="2" id="KW-0723">Serine/threonine-protein kinase</keyword>
<dbReference type="GO" id="GO:0003677">
    <property type="term" value="F:DNA binding"/>
    <property type="evidence" value="ECO:0007669"/>
    <property type="project" value="InterPro"/>
</dbReference>
<evidence type="ECO:0000256" key="1">
    <source>
        <dbReference type="ARBA" id="ARBA00012513"/>
    </source>
</evidence>
<dbReference type="GO" id="GO:0006310">
    <property type="term" value="P:DNA recombination"/>
    <property type="evidence" value="ECO:0007669"/>
    <property type="project" value="UniProtKB-KW"/>
</dbReference>
<keyword evidence="15" id="KW-1185">Reference proteome</keyword>
<feature type="transmembrane region" description="Helical" evidence="11">
    <location>
        <begin position="1977"/>
        <end position="1998"/>
    </location>
</feature>
<evidence type="ECO:0000256" key="11">
    <source>
        <dbReference type="SAM" id="Phobius"/>
    </source>
</evidence>
<sequence>MATSGMSQVAAPPPMSGYAEPEGKALETFDVKIGTESPSDDDPPIAEEDPPGEMKSAIKAALFIAPNLLLGFWGSPSLPVGFWASCALDLACGGCLALVWCLLDFTHLVHLSLGLVLLLRVPVFCLPTCMSRGASSEPGTVELNLTLPGGVRVAIFAPSSSASLATQVFNHVAAFQPEGPEPSEFELISAGPSSPVGLASRLRAPETRDQIRRSFASCPSRLLGLGARLCGSSLSGRARVERAWLCGQWAAAVKAQRIHSPDRTPAIDLKSRFYAVLGAPGLSQPTIFRSSRGYWDCIGHLEDSPSISQAFPSEAEAKIYLESAVLATEEDGEPEVAALVVAKRDGGFLAAVPVGFIPDEVLAAGNAESPIGLVGPSTVLQIPGVIIEDGRLAPTGTLLTVVVVDLGEDAVAEMRRPEALEVYPYSFDADQPFAIPSPQELLAAARAWVAADAESSVQLYFSAEGEAEDLADGTPEGDQDGRPSTPRPKRGARPPPGREKPSGGGKRHTVASLAASVEELLKMNAGLAQTVQTIAGRQQELERRSVQQLPQNQTPHTDEKKPKDQGTSSDPLAQAVLAQSQALTALVSQIAQQGGDPMLELNSVGATAGTRGAQGRARLQQELAAQKGSFFQSVLASMARRMQPTASAEGSPQELLDRGVCGTRYLERFGGFAKVRELGCLQQQVMSIMDCLQASNLQAARDQTALLAVTLDQAALDQGRFELANLLCLQEEPPSTIFTSRQTNVLNRPRAFSPLADQRWVTVALAYIKELDVITSKRLELTNQSRPGTFSAASTGSDSTPAPSAKAKQQPKKKGKGGGSRTKLAFCLARSFAAKCRSPLTTSTVFPLPLPSLDCFGGSGPNLSKRRLWSLAKTRLLNVWVLVLDFLYLGRWPTLEEMRRPPSAVQLDVFARLRTMLTVCGDAQDSFPLCPGRTGPELGAQLFQLEAFCDRCPDLHDGYLACDSQKLHLDRSLVPVSEHPELLPYRSLDSSRIKLTGEGRWPMADYLDGCLWLPFQEPSFLMHGLPISHEAVPNFRAEKPDECLKLALLWDARGLLFLSEAPVQPGYFSRVFNAYKNPEKDRQIGDRRLPNASEYHVDGPSKFLPQGQQLTLLKLPRFTHCLRGSVTDRRDFYHQSAVTRERARTNMLPFSYVAEAFHDTAAWESFMSGLPVGPRRRELVGDNLKGKPVPKTCLVPERLFPCFKSLFQGDHLGVEFALRSHEVLLQQHGLLDHHTRVEGHRNFPAGSRWDALVIDDYFCLGSERLNAPASSSFASESLQRAHQAYESDQPLGSPEKDIWSETCLKAAGAEIRSNQKNVRLGFVPVSSPLAKRLALSVLSIRAAALPGLSSGVCARLAGNWVLVLQFRKCWSSVIDGLFQLASRCLSDPQQMFCLSRSVAQELIMLAAVAPLITSNIAVDYLGSIFATDASNRKGAIVRAEIPQDTQEALWLDADRKGCYTQLDHPFRALLRQIGEFDADESLTSDVYHEGPVKSPLLYFDFVEICGGAGKVAAALADMGFVCAPNLDLSESCHYDLTSLRFLEWIIYMIEENRFKAFLIEPPCTSFSPAAHPAVRSYREPLGFDRLNPKTLHGNVLAFRSLVLLRVGRRHRRPCGLEQSRLSKMAWLSTWISLRSQGFSEAVIASCRFQSIHRKEFRFLCYLLDTEFLDCRCLGGHSHVKVEGAYTKPSAVYTDALALHIASAFRQALRRLTAEDLLMPDVSGHETVLSNDLMLSSKWEVVRAWFWKRQGHINVLELSSSVSNLVSVSESQSSVRFCSLVDSAVCKGALSKGRSSSRALQPLLKRSCAVCVARDLYPGWIYTPTRLNCADDPTRDQILRSPLGHSLSRSGVPLGFLRLLNLSGFRRFASNWVRLVLFLIFSPVGDADLIRDQPCVLDSAWTYRTTDPCVPVSSVSSGPWISWHSTLWTFPSASLSVWWVLLAVCLTLVFCVVCGPGWVGCNRDPPNKVGASKIPHRFLMRCLLAMALCWSPGFCMPLAPTSAADKARAVTRAGNHLVCTRAVRQQTIEKRKVYLDGFRSWLIREKGVSFKQLIELKPPDPERITDLLIDYGRELYAAGRAYGIFAETINAVAVERPLIRRQLTAAWDLAFVWLSDEPHQHHPAMPISVMLAMVSVALCWGWAHEAAVILLGWAGILRIGEVLAATRQELILPQDAAPGTTFILLIIRQPKTRGRAARHQAARIDQTDVISFLTALYGCSEPSSRLWPFSAATLRKRFGLLLGALNLPTKKLPGTVPYDLGSLRPGGATWMLHRLENPDILRRRGRWASWRTMDIYVQEVQVATYAEKLEPKTRDLIQLYAGGYEILIERCTAFLNTGIPATVWFFLLKAAGDLEQNAERNGDDGKKDKKEKKARDGDRDDRSRKQSKRSRSRDLEDAPEPTKAETGPEAVLGRKDSNLAAEKTKAAWREEMEKVPGAESDGEAPDGMAMEDDEDADRKVQESRARREALMAKWVNRGERNGMENTDTQMEPEEDLTEDKSPDQEPPEAPRDEEMDEGELQLKKDLQRFILQHKAEQDNMFDETADEDAIRQAASGQANAAAIRQTGASADDWDDTEGYYKAKIGEVMGERYEVTEDFVGKGVFSNVCKAKDKIDGGMVAIKVMRANDMMKKAAEKEVEILERVNKADKQNKRHVIRLHRHFMYRGHLCLVFECMWDNLRVALKKYTKDKGMSLQAVRAYTRQLLIALRHLHKCGIIHADIKPDNILISAGHNVVKICDLGSAMELTEVEPTPYLVSRFYRAPEIVLAAKYSYPLDVFAMGCTLFELFTGKILFPGKTNNDMLRLFMEVKGKLPNKLIKSGTVWKNHFDENMDFKFFDVNKATRKKITRIVTDWSKPRTINDMVLNRVGADKQKSTEADDQLYVKKAKQFADIVDKMTTMDPDRRTSANDGLSHAFVAEAGPGSKPTPKVGGRGVRDTRAAVFPGKRGPVGPTLEADAKRQKTEEGFVARPAQEGEEVKQEVKEEKVEVKEEVKQEVKEEIKQESQATPQEPQEKEQDAAPLTAPPLKEKVLFDTTDCMLNVVPSLGGKVLMPLTEGGLQYLMAGARCNVGIKTGRYFYEVKVIETLNPSEGLQRSNRTPMPRQLLKLGFSTLDWALG</sequence>
<evidence type="ECO:0000313" key="15">
    <source>
        <dbReference type="Proteomes" id="UP001152797"/>
    </source>
</evidence>
<feature type="region of interest" description="Disordered" evidence="10">
    <location>
        <begin position="542"/>
        <end position="569"/>
    </location>
</feature>
<dbReference type="SMART" id="SM00220">
    <property type="entry name" value="S_TKc"/>
    <property type="match status" value="1"/>
</dbReference>
<dbReference type="Gene3D" id="1.10.510.10">
    <property type="entry name" value="Transferase(Phosphotransferase) domain 1"/>
    <property type="match status" value="1"/>
</dbReference>
<evidence type="ECO:0000256" key="4">
    <source>
        <dbReference type="ARBA" id="ARBA00022741"/>
    </source>
</evidence>
<keyword evidence="11" id="KW-0472">Membrane</keyword>
<dbReference type="PROSITE" id="PS00107">
    <property type="entry name" value="PROTEIN_KINASE_ATP"/>
    <property type="match status" value="1"/>
</dbReference>
<dbReference type="GO" id="GO:0015074">
    <property type="term" value="P:DNA integration"/>
    <property type="evidence" value="ECO:0007669"/>
    <property type="project" value="InterPro"/>
</dbReference>
<reference evidence="13" key="1">
    <citation type="submission" date="2022-10" db="EMBL/GenBank/DDBJ databases">
        <authorList>
            <person name="Chen Y."/>
            <person name="Dougan E. K."/>
            <person name="Chan C."/>
            <person name="Rhodes N."/>
            <person name="Thang M."/>
        </authorList>
    </citation>
    <scope>NUCLEOTIDE SEQUENCE</scope>
</reference>
<feature type="region of interest" description="Disordered" evidence="10">
    <location>
        <begin position="2916"/>
        <end position="3022"/>
    </location>
</feature>
<keyword evidence="6 9" id="KW-0067">ATP-binding</keyword>
<feature type="region of interest" description="Disordered" evidence="10">
    <location>
        <begin position="2356"/>
        <end position="2516"/>
    </location>
</feature>